<organism evidence="1 2">
    <name type="scientific">Liparis tanakae</name>
    <name type="common">Tanaka's snailfish</name>
    <dbReference type="NCBI Taxonomy" id="230148"/>
    <lineage>
        <taxon>Eukaryota</taxon>
        <taxon>Metazoa</taxon>
        <taxon>Chordata</taxon>
        <taxon>Craniata</taxon>
        <taxon>Vertebrata</taxon>
        <taxon>Euteleostomi</taxon>
        <taxon>Actinopterygii</taxon>
        <taxon>Neopterygii</taxon>
        <taxon>Teleostei</taxon>
        <taxon>Neoteleostei</taxon>
        <taxon>Acanthomorphata</taxon>
        <taxon>Eupercaria</taxon>
        <taxon>Perciformes</taxon>
        <taxon>Cottioidei</taxon>
        <taxon>Cottales</taxon>
        <taxon>Liparidae</taxon>
        <taxon>Liparis</taxon>
    </lineage>
</organism>
<proteinExistence type="predicted"/>
<dbReference type="AlphaFoldDB" id="A0A4Z2EPX6"/>
<accession>A0A4Z2EPX6</accession>
<reference evidence="1 2" key="1">
    <citation type="submission" date="2019-03" db="EMBL/GenBank/DDBJ databases">
        <title>First draft genome of Liparis tanakae, snailfish: a comprehensive survey of snailfish specific genes.</title>
        <authorList>
            <person name="Kim W."/>
            <person name="Song I."/>
            <person name="Jeong J.-H."/>
            <person name="Kim D."/>
            <person name="Kim S."/>
            <person name="Ryu S."/>
            <person name="Song J.Y."/>
            <person name="Lee S.K."/>
        </authorList>
    </citation>
    <scope>NUCLEOTIDE SEQUENCE [LARGE SCALE GENOMIC DNA]</scope>
    <source>
        <tissue evidence="1">Muscle</tissue>
    </source>
</reference>
<dbReference type="EMBL" id="SRLO01004468">
    <property type="protein sequence ID" value="TNN30454.1"/>
    <property type="molecule type" value="Genomic_DNA"/>
</dbReference>
<evidence type="ECO:0000313" key="2">
    <source>
        <dbReference type="Proteomes" id="UP000314294"/>
    </source>
</evidence>
<comment type="caution">
    <text evidence="1">The sequence shown here is derived from an EMBL/GenBank/DDBJ whole genome shotgun (WGS) entry which is preliminary data.</text>
</comment>
<sequence>MTSAMAWKSFPYFLTPEETRGVVTPRSTYLSLEGHLLHVQLTEQCVGGGGAAGHGHHVLLRQRELRWWCRCCRVWCSRRPSATLEPGGTGST</sequence>
<keyword evidence="2" id="KW-1185">Reference proteome</keyword>
<protein>
    <submittedName>
        <fullName evidence="1">Uncharacterized protein</fullName>
    </submittedName>
</protein>
<dbReference type="Proteomes" id="UP000314294">
    <property type="component" value="Unassembled WGS sequence"/>
</dbReference>
<name>A0A4Z2EPX6_9TELE</name>
<evidence type="ECO:0000313" key="1">
    <source>
        <dbReference type="EMBL" id="TNN30454.1"/>
    </source>
</evidence>
<gene>
    <name evidence="1" type="ORF">EYF80_059392</name>
</gene>